<evidence type="ECO:0000256" key="3">
    <source>
        <dbReference type="PIRSR" id="PIRSR600888-1"/>
    </source>
</evidence>
<dbReference type="Gene3D" id="2.60.120.10">
    <property type="entry name" value="Jelly Rolls"/>
    <property type="match status" value="1"/>
</dbReference>
<comment type="similarity">
    <text evidence="1">Belongs to the dTDP-4-dehydrorhamnose 3,5-epimerase family.</text>
</comment>
<comment type="caution">
    <text evidence="4">The sequence shown here is derived from an EMBL/GenBank/DDBJ whole genome shotgun (WGS) entry which is preliminary data.</text>
</comment>
<dbReference type="PANTHER" id="PTHR21047">
    <property type="entry name" value="DTDP-6-DEOXY-D-GLUCOSE-3,5 EPIMERASE"/>
    <property type="match status" value="1"/>
</dbReference>
<dbReference type="InterPro" id="IPR011051">
    <property type="entry name" value="RmlC_Cupin_sf"/>
</dbReference>
<accession>A0A1J4Q899</accession>
<organism evidence="4 5">
    <name type="scientific">Streptomyces malaysiense</name>
    <dbReference type="NCBI Taxonomy" id="1428626"/>
    <lineage>
        <taxon>Bacteria</taxon>
        <taxon>Bacillati</taxon>
        <taxon>Actinomycetota</taxon>
        <taxon>Actinomycetes</taxon>
        <taxon>Kitasatosporales</taxon>
        <taxon>Streptomycetaceae</taxon>
        <taxon>Streptomyces</taxon>
    </lineage>
</organism>
<feature type="active site" description="Proton donor" evidence="3">
    <location>
        <position position="130"/>
    </location>
</feature>
<reference evidence="4" key="1">
    <citation type="submission" date="2016-10" db="EMBL/GenBank/DDBJ databases">
        <title>Genome sequence of Streptomyces malaysiense MUSC 136.</title>
        <authorList>
            <person name="Lee L.-H."/>
            <person name="Ser H.-L."/>
        </authorList>
    </citation>
    <scope>NUCLEOTIDE SEQUENCE [LARGE SCALE GENOMIC DNA]</scope>
    <source>
        <strain evidence="4">MUSC 136</strain>
    </source>
</reference>
<evidence type="ECO:0000256" key="2">
    <source>
        <dbReference type="ARBA" id="ARBA00023235"/>
    </source>
</evidence>
<dbReference type="Proteomes" id="UP000034838">
    <property type="component" value="Unassembled WGS sequence"/>
</dbReference>
<sequence>MRPLSIEGAWELTPKVHHDRRGSFHEWYHEAEFRAAVGHGLYVAQTNCSSSRRGALRGIHYTDVPPGQAKYVTCVSGAVLDVVVDLRTGSPTFKRWEALRLDDVGHAAVYLSEGLGHAFMALTESASMVYLCSTPHAPEREHGVHPLDPELALPWPAGIEPVLSEKDAAAPTLAEALASGRLPG</sequence>
<keyword evidence="5" id="KW-1185">Reference proteome</keyword>
<dbReference type="GO" id="GO:0005829">
    <property type="term" value="C:cytosol"/>
    <property type="evidence" value="ECO:0007669"/>
    <property type="project" value="TreeGrafter"/>
</dbReference>
<dbReference type="GO" id="GO:0008830">
    <property type="term" value="F:dTDP-4-dehydrorhamnose 3,5-epimerase activity"/>
    <property type="evidence" value="ECO:0007669"/>
    <property type="project" value="InterPro"/>
</dbReference>
<gene>
    <name evidence="4" type="ORF">VT52_004975</name>
</gene>
<proteinExistence type="inferred from homology"/>
<dbReference type="SUPFAM" id="SSF51182">
    <property type="entry name" value="RmlC-like cupins"/>
    <property type="match status" value="1"/>
</dbReference>
<keyword evidence="2" id="KW-0413">Isomerase</keyword>
<protein>
    <submittedName>
        <fullName evidence="4">dTDP-4-dehydrorhamnose 3,5-epimerase</fullName>
    </submittedName>
</protein>
<dbReference type="OrthoDB" id="9800680at2"/>
<dbReference type="GO" id="GO:0019305">
    <property type="term" value="P:dTDP-rhamnose biosynthetic process"/>
    <property type="evidence" value="ECO:0007669"/>
    <property type="project" value="TreeGrafter"/>
</dbReference>
<dbReference type="PANTHER" id="PTHR21047:SF2">
    <property type="entry name" value="THYMIDINE DIPHOSPHO-4-KETO-RHAMNOSE 3,5-EPIMERASE"/>
    <property type="match status" value="1"/>
</dbReference>
<evidence type="ECO:0000313" key="4">
    <source>
        <dbReference type="EMBL" id="OIK28708.1"/>
    </source>
</evidence>
<evidence type="ECO:0000313" key="5">
    <source>
        <dbReference type="Proteomes" id="UP000034838"/>
    </source>
</evidence>
<dbReference type="AlphaFoldDB" id="A0A1J4Q899"/>
<dbReference type="RefSeq" id="WP_071387392.1">
    <property type="nucleotide sequence ID" value="NZ_LBDA02000008.1"/>
</dbReference>
<dbReference type="GO" id="GO:0000271">
    <property type="term" value="P:polysaccharide biosynthetic process"/>
    <property type="evidence" value="ECO:0007669"/>
    <property type="project" value="TreeGrafter"/>
</dbReference>
<dbReference type="InterPro" id="IPR000888">
    <property type="entry name" value="RmlC-like"/>
</dbReference>
<dbReference type="EMBL" id="LBDA02000008">
    <property type="protein sequence ID" value="OIK28708.1"/>
    <property type="molecule type" value="Genomic_DNA"/>
</dbReference>
<dbReference type="InterPro" id="IPR014710">
    <property type="entry name" value="RmlC-like_jellyroll"/>
</dbReference>
<dbReference type="CDD" id="cd00438">
    <property type="entry name" value="cupin_RmlC"/>
    <property type="match status" value="1"/>
</dbReference>
<feature type="active site" description="Proton acceptor" evidence="3">
    <location>
        <position position="60"/>
    </location>
</feature>
<name>A0A1J4Q899_9ACTN</name>
<evidence type="ECO:0000256" key="1">
    <source>
        <dbReference type="ARBA" id="ARBA00010154"/>
    </source>
</evidence>
<dbReference type="Pfam" id="PF00908">
    <property type="entry name" value="dTDP_sugar_isom"/>
    <property type="match status" value="1"/>
</dbReference>